<organism evidence="2 3">
    <name type="scientific">Mycolicibacterium mageritense</name>
    <name type="common">Mycobacterium mageritense</name>
    <dbReference type="NCBI Taxonomy" id="53462"/>
    <lineage>
        <taxon>Bacteria</taxon>
        <taxon>Bacillati</taxon>
        <taxon>Actinomycetota</taxon>
        <taxon>Actinomycetes</taxon>
        <taxon>Mycobacteriales</taxon>
        <taxon>Mycobacteriaceae</taxon>
        <taxon>Mycolicibacterium</taxon>
    </lineage>
</organism>
<keyword evidence="3" id="KW-1185">Reference proteome</keyword>
<sequence length="66" mass="7311">MDDWERRLPTRGKPALDVEEGGEGLMAGRPPLEIGTYGEIADPWQTPSGKWQTKARYRGGDGVTRP</sequence>
<dbReference type="Proteomes" id="UP000465622">
    <property type="component" value="Chromosome"/>
</dbReference>
<protein>
    <submittedName>
        <fullName evidence="2">Uncharacterized protein</fullName>
    </submittedName>
</protein>
<evidence type="ECO:0000313" key="3">
    <source>
        <dbReference type="Proteomes" id="UP000465622"/>
    </source>
</evidence>
<feature type="region of interest" description="Disordered" evidence="1">
    <location>
        <begin position="1"/>
        <end position="66"/>
    </location>
</feature>
<name>A0ABN5YMI9_MYCME</name>
<evidence type="ECO:0000313" key="2">
    <source>
        <dbReference type="EMBL" id="BBX38517.1"/>
    </source>
</evidence>
<reference evidence="2 3" key="1">
    <citation type="journal article" date="2019" name="Emerg. Microbes Infect.">
        <title>Comprehensive subspecies identification of 175 nontuberculous mycobacteria species based on 7547 genomic profiles.</title>
        <authorList>
            <person name="Matsumoto Y."/>
            <person name="Kinjo T."/>
            <person name="Motooka D."/>
            <person name="Nabeya D."/>
            <person name="Jung N."/>
            <person name="Uechi K."/>
            <person name="Horii T."/>
            <person name="Iida T."/>
            <person name="Fujita J."/>
            <person name="Nakamura S."/>
        </authorList>
    </citation>
    <scope>NUCLEOTIDE SEQUENCE [LARGE SCALE GENOMIC DNA]</scope>
    <source>
        <strain evidence="2 3">JCM 12375</strain>
    </source>
</reference>
<dbReference type="EMBL" id="AP022567">
    <property type="protein sequence ID" value="BBX38517.1"/>
    <property type="molecule type" value="Genomic_DNA"/>
</dbReference>
<evidence type="ECO:0000256" key="1">
    <source>
        <dbReference type="SAM" id="MobiDB-lite"/>
    </source>
</evidence>
<accession>A0ABN5YMI9</accession>
<gene>
    <name evidence="2" type="ORF">MMAGJ_77990</name>
</gene>
<proteinExistence type="predicted"/>